<sequence>MRKSWNTYSSDVLKEFLASYNLSWPLDKQRLPASLLDTLVELSLKRDIHVFFQLQPDKDFNGPGFYLLHWDNNIQAIRVHRICVVAHGQLGESAGSETVSGYVAFLVALQLAAAGSDLETLLSGMGEAAATVIRLMACLQVVPNQELSFAVADLFVDCMTKEFVKFFQDLKDEPKSELKSFKEAIYRRMRTEERSVRAEWAEIKQSMECIRKSFEDSNRHEAATVAENSSLKEEYETLRQRLNLLEQGLLEFQTSLVKAEQYLRNKTWKTKGFCRNHMKVFLTS</sequence>
<name>A0ACB8DWX6_DERSI</name>
<evidence type="ECO:0000313" key="1">
    <source>
        <dbReference type="EMBL" id="KAH7979005.1"/>
    </source>
</evidence>
<dbReference type="Proteomes" id="UP000821865">
    <property type="component" value="Chromosome 1"/>
</dbReference>
<accession>A0ACB8DWX6</accession>
<proteinExistence type="predicted"/>
<reference evidence="1" key="1">
    <citation type="submission" date="2020-05" db="EMBL/GenBank/DDBJ databases">
        <title>Large-scale comparative analyses of tick genomes elucidate their genetic diversity and vector capacities.</title>
        <authorList>
            <person name="Jia N."/>
            <person name="Wang J."/>
            <person name="Shi W."/>
            <person name="Du L."/>
            <person name="Sun Y."/>
            <person name="Zhan W."/>
            <person name="Jiang J."/>
            <person name="Wang Q."/>
            <person name="Zhang B."/>
            <person name="Ji P."/>
            <person name="Sakyi L.B."/>
            <person name="Cui X."/>
            <person name="Yuan T."/>
            <person name="Jiang B."/>
            <person name="Yang W."/>
            <person name="Lam T.T.-Y."/>
            <person name="Chang Q."/>
            <person name="Ding S."/>
            <person name="Wang X."/>
            <person name="Zhu J."/>
            <person name="Ruan X."/>
            <person name="Zhao L."/>
            <person name="Wei J."/>
            <person name="Que T."/>
            <person name="Du C."/>
            <person name="Cheng J."/>
            <person name="Dai P."/>
            <person name="Han X."/>
            <person name="Huang E."/>
            <person name="Gao Y."/>
            <person name="Liu J."/>
            <person name="Shao H."/>
            <person name="Ye R."/>
            <person name="Li L."/>
            <person name="Wei W."/>
            <person name="Wang X."/>
            <person name="Wang C."/>
            <person name="Yang T."/>
            <person name="Huo Q."/>
            <person name="Li W."/>
            <person name="Guo W."/>
            <person name="Chen H."/>
            <person name="Zhou L."/>
            <person name="Ni X."/>
            <person name="Tian J."/>
            <person name="Zhou Y."/>
            <person name="Sheng Y."/>
            <person name="Liu T."/>
            <person name="Pan Y."/>
            <person name="Xia L."/>
            <person name="Li J."/>
            <person name="Zhao F."/>
            <person name="Cao W."/>
        </authorList>
    </citation>
    <scope>NUCLEOTIDE SEQUENCE</scope>
    <source>
        <strain evidence="1">Dsil-2018</strain>
    </source>
</reference>
<comment type="caution">
    <text evidence="1">The sequence shown here is derived from an EMBL/GenBank/DDBJ whole genome shotgun (WGS) entry which is preliminary data.</text>
</comment>
<evidence type="ECO:0000313" key="2">
    <source>
        <dbReference type="Proteomes" id="UP000821865"/>
    </source>
</evidence>
<protein>
    <submittedName>
        <fullName evidence="1">Uncharacterized protein</fullName>
    </submittedName>
</protein>
<keyword evidence="2" id="KW-1185">Reference proteome</keyword>
<gene>
    <name evidence="1" type="ORF">HPB49_007766</name>
</gene>
<dbReference type="EMBL" id="CM023470">
    <property type="protein sequence ID" value="KAH7979005.1"/>
    <property type="molecule type" value="Genomic_DNA"/>
</dbReference>
<organism evidence="1 2">
    <name type="scientific">Dermacentor silvarum</name>
    <name type="common">Tick</name>
    <dbReference type="NCBI Taxonomy" id="543639"/>
    <lineage>
        <taxon>Eukaryota</taxon>
        <taxon>Metazoa</taxon>
        <taxon>Ecdysozoa</taxon>
        <taxon>Arthropoda</taxon>
        <taxon>Chelicerata</taxon>
        <taxon>Arachnida</taxon>
        <taxon>Acari</taxon>
        <taxon>Parasitiformes</taxon>
        <taxon>Ixodida</taxon>
        <taxon>Ixodoidea</taxon>
        <taxon>Ixodidae</taxon>
        <taxon>Rhipicephalinae</taxon>
        <taxon>Dermacentor</taxon>
    </lineage>
</organism>